<dbReference type="GO" id="GO:0006302">
    <property type="term" value="P:double-strand break repair"/>
    <property type="evidence" value="ECO:0007669"/>
    <property type="project" value="InterPro"/>
</dbReference>
<dbReference type="EMBL" id="BEXT01000001">
    <property type="protein sequence ID" value="GBC63427.1"/>
    <property type="molecule type" value="Genomic_DNA"/>
</dbReference>
<sequence>MGLMKVKKVVYEGAKNHFKSKEFDKNIIIVEGDNGTGKSTFCNLIYFALGGEVPIFRRNNDKRHDEITKDSNNYVDLYLSLNDASYLLRRYVGDNDITVIPYERVVKKISSENGKQVLDERVEFNLLEEETKIYPINRGKVKFIFSDWILKELGISVVELLHGYNTFKINISDLMRLIYHDQQPNPEGIFKKPDTNSTYVSDSELVRKAIFELLIGKAYSEYYDSIVEEKKLAKDKNLAKEVVKEYTSLADNIRKDGEAKNASFLQKDILDKEAQIEKLHSARLAFKRNRTNSNTINQDIESCKSELIESELKLSRLKENLVSSLDERYKLKVVRDASVSEIKRIKKVIFSHDQLNLFTSDTCPYCLSPVDRAEGHCVCGASIEEGQYERFFYTSQEYKDILKSKLKAMATIKMAYDHCDTEVREIKSKIENVEKKSRALHEKLTTILGKVDEIVDIESLNDIDDKILQLREDVANLNRSLEIELKIEKFHKKYDLISKKAKNAELKRKELEVKAQQDVASKVNAFSIKYDELMKKTLPDCRSAKISLDNYLPSINDGLYRETSSLVSIRLMYFITLMHLALSDKSVTFPKFLLIDTPETAGIELEHLVNCIAQLEELKNYGVDFQVIITTGLNKYPASLKENRILFMPNKQRENMLLKEKKYKSYS</sequence>
<feature type="coiled-coil region" evidence="1">
    <location>
        <begin position="416"/>
        <end position="519"/>
    </location>
</feature>
<evidence type="ECO:0000313" key="2">
    <source>
        <dbReference type="EMBL" id="GBC63427.1"/>
    </source>
</evidence>
<reference evidence="3" key="1">
    <citation type="submission" date="2017-11" db="EMBL/GenBank/DDBJ databases">
        <authorList>
            <person name="Watanabe M."/>
            <person name="Kojima H."/>
        </authorList>
    </citation>
    <scope>NUCLEOTIDE SEQUENCE [LARGE SCALE GENOMIC DNA]</scope>
    <source>
        <strain evidence="3">Tokyo 01</strain>
    </source>
</reference>
<dbReference type="Gene3D" id="3.40.50.300">
    <property type="entry name" value="P-loop containing nucleotide triphosphate hydrolases"/>
    <property type="match status" value="1"/>
</dbReference>
<reference evidence="3" key="2">
    <citation type="submission" date="2019-01" db="EMBL/GenBank/DDBJ databases">
        <title>Genome sequence of Desulfonema ishimotonii strain Tokyo 01.</title>
        <authorList>
            <person name="Fukui M."/>
        </authorList>
    </citation>
    <scope>NUCLEOTIDE SEQUENCE [LARGE SCALE GENOMIC DNA]</scope>
    <source>
        <strain evidence="3">Tokyo 01</strain>
    </source>
</reference>
<evidence type="ECO:0008006" key="4">
    <source>
        <dbReference type="Google" id="ProtNLM"/>
    </source>
</evidence>
<organism evidence="2 3">
    <name type="scientific">Desulfonema ishimotonii</name>
    <dbReference type="NCBI Taxonomy" id="45657"/>
    <lineage>
        <taxon>Bacteria</taxon>
        <taxon>Pseudomonadati</taxon>
        <taxon>Thermodesulfobacteriota</taxon>
        <taxon>Desulfobacteria</taxon>
        <taxon>Desulfobacterales</taxon>
        <taxon>Desulfococcaceae</taxon>
        <taxon>Desulfonema</taxon>
    </lineage>
</organism>
<evidence type="ECO:0000313" key="3">
    <source>
        <dbReference type="Proteomes" id="UP000288096"/>
    </source>
</evidence>
<comment type="caution">
    <text evidence="2">The sequence shown here is derived from an EMBL/GenBank/DDBJ whole genome shotgun (WGS) entry which is preliminary data.</text>
</comment>
<dbReference type="SUPFAM" id="SSF52540">
    <property type="entry name" value="P-loop containing nucleoside triphosphate hydrolases"/>
    <property type="match status" value="1"/>
</dbReference>
<dbReference type="Proteomes" id="UP000288096">
    <property type="component" value="Unassembled WGS sequence"/>
</dbReference>
<dbReference type="PANTHER" id="PTHR32114">
    <property type="entry name" value="ABC TRANSPORTER ABCH.3"/>
    <property type="match status" value="1"/>
</dbReference>
<dbReference type="InterPro" id="IPR027417">
    <property type="entry name" value="P-loop_NTPase"/>
</dbReference>
<dbReference type="GO" id="GO:0016887">
    <property type="term" value="F:ATP hydrolysis activity"/>
    <property type="evidence" value="ECO:0007669"/>
    <property type="project" value="InterPro"/>
</dbReference>
<keyword evidence="1" id="KW-0175">Coiled coil</keyword>
<accession>A0A401G2H3</accession>
<keyword evidence="3" id="KW-1185">Reference proteome</keyword>
<dbReference type="AlphaFoldDB" id="A0A401G2H3"/>
<dbReference type="RefSeq" id="WP_124330492.1">
    <property type="nucleotide sequence ID" value="NZ_BEXT01000001.1"/>
</dbReference>
<protein>
    <recommendedName>
        <fullName evidence="4">Rad50/SbcC-type AAA domain-containing protein</fullName>
    </recommendedName>
</protein>
<dbReference type="OrthoDB" id="8107482at2"/>
<name>A0A401G2H3_9BACT</name>
<dbReference type="PANTHER" id="PTHR32114:SF2">
    <property type="entry name" value="ABC TRANSPORTER ABCH.3"/>
    <property type="match status" value="1"/>
</dbReference>
<evidence type="ECO:0000256" key="1">
    <source>
        <dbReference type="SAM" id="Coils"/>
    </source>
</evidence>
<proteinExistence type="predicted"/>
<gene>
    <name evidence="2" type="ORF">DENIS_4421</name>
</gene>